<feature type="signal peptide" evidence="1">
    <location>
        <begin position="1"/>
        <end position="16"/>
    </location>
</feature>
<keyword evidence="1" id="KW-0732">Signal</keyword>
<sequence length="89" mass="10184">MLLFLLLVSLFSVASLTPVYDEPPTEMTSNNDGDEDASVWWSPSFSIFQKRDIEHELYNGPYDASSLFLSLPRTDRKPTFSDLLRLPIE</sequence>
<dbReference type="AlphaFoldDB" id="A0A0M3K9N5"/>
<evidence type="ECO:0000313" key="4">
    <source>
        <dbReference type="WBParaSite" id="ASIM_0001767901-mRNA-1"/>
    </source>
</evidence>
<reference evidence="2 3" key="2">
    <citation type="submission" date="2018-11" db="EMBL/GenBank/DDBJ databases">
        <authorList>
            <consortium name="Pathogen Informatics"/>
        </authorList>
    </citation>
    <scope>NUCLEOTIDE SEQUENCE [LARGE SCALE GENOMIC DNA]</scope>
</reference>
<dbReference type="WBParaSite" id="ASIM_0001767901-mRNA-1">
    <property type="protein sequence ID" value="ASIM_0001767901-mRNA-1"/>
    <property type="gene ID" value="ASIM_0001767901"/>
</dbReference>
<reference evidence="4" key="1">
    <citation type="submission" date="2017-02" db="UniProtKB">
        <authorList>
            <consortium name="WormBaseParasite"/>
        </authorList>
    </citation>
    <scope>IDENTIFICATION</scope>
</reference>
<proteinExistence type="predicted"/>
<accession>A0A0M3K9N5</accession>
<dbReference type="Proteomes" id="UP000267096">
    <property type="component" value="Unassembled WGS sequence"/>
</dbReference>
<evidence type="ECO:0000256" key="1">
    <source>
        <dbReference type="SAM" id="SignalP"/>
    </source>
</evidence>
<dbReference type="OrthoDB" id="10496240at2759"/>
<name>A0A0M3K9N5_ANISI</name>
<gene>
    <name evidence="2" type="ORF">ASIM_LOCUS17083</name>
</gene>
<evidence type="ECO:0000313" key="3">
    <source>
        <dbReference type="Proteomes" id="UP000267096"/>
    </source>
</evidence>
<feature type="chain" id="PRO_5043121356" evidence="1">
    <location>
        <begin position="17"/>
        <end position="89"/>
    </location>
</feature>
<evidence type="ECO:0000313" key="2">
    <source>
        <dbReference type="EMBL" id="VDK59458.1"/>
    </source>
</evidence>
<protein>
    <submittedName>
        <fullName evidence="4">Secreted protein</fullName>
    </submittedName>
</protein>
<keyword evidence="3" id="KW-1185">Reference proteome</keyword>
<dbReference type="EMBL" id="UYRR01033721">
    <property type="protein sequence ID" value="VDK59458.1"/>
    <property type="molecule type" value="Genomic_DNA"/>
</dbReference>
<organism evidence="4">
    <name type="scientific">Anisakis simplex</name>
    <name type="common">Herring worm</name>
    <dbReference type="NCBI Taxonomy" id="6269"/>
    <lineage>
        <taxon>Eukaryota</taxon>
        <taxon>Metazoa</taxon>
        <taxon>Ecdysozoa</taxon>
        <taxon>Nematoda</taxon>
        <taxon>Chromadorea</taxon>
        <taxon>Rhabditida</taxon>
        <taxon>Spirurina</taxon>
        <taxon>Ascaridomorpha</taxon>
        <taxon>Ascaridoidea</taxon>
        <taxon>Anisakidae</taxon>
        <taxon>Anisakis</taxon>
        <taxon>Anisakis simplex complex</taxon>
    </lineage>
</organism>